<dbReference type="OrthoDB" id="2290206at2"/>
<dbReference type="SMART" id="SM00857">
    <property type="entry name" value="Resolvase"/>
    <property type="match status" value="1"/>
</dbReference>
<keyword evidence="2" id="KW-0233">DNA recombination</keyword>
<dbReference type="EMBL" id="FNBP01000001">
    <property type="protein sequence ID" value="SDF03199.1"/>
    <property type="molecule type" value="Genomic_DNA"/>
</dbReference>
<keyword evidence="1" id="KW-0238">DNA-binding</keyword>
<dbReference type="SUPFAM" id="SSF53041">
    <property type="entry name" value="Resolvase-like"/>
    <property type="match status" value="1"/>
</dbReference>
<sequence>MQEYVIYKRVSTKEQGRSGLGLDAQERDIDLYLDGFSAEPYRVLGTFTDVLSGANADRPELSSALNLCRKAGATLLVSKLDRLSRKVSVIATLMEDKRVSFRVAQMPYADNFQLHIYAALAEQERLFISARTKAALAEAKARGVQLGGLRDTTMRRNAAVKANAEARAKDVAGIIKPLRDAGKPLREIAEHLNRAGVRTARGGSWQASQVMRVLNRINAA</sequence>
<feature type="domain" description="Resolvase/invertase-type recombinase catalytic" evidence="3">
    <location>
        <begin position="3"/>
        <end position="143"/>
    </location>
</feature>
<dbReference type="GO" id="GO:0000150">
    <property type="term" value="F:DNA strand exchange activity"/>
    <property type="evidence" value="ECO:0007669"/>
    <property type="project" value="InterPro"/>
</dbReference>
<proteinExistence type="predicted"/>
<keyword evidence="5" id="KW-1185">Reference proteome</keyword>
<dbReference type="Gene3D" id="3.40.50.1390">
    <property type="entry name" value="Resolvase, N-terminal catalytic domain"/>
    <property type="match status" value="1"/>
</dbReference>
<dbReference type="PANTHER" id="PTHR30461:SF2">
    <property type="entry name" value="SERINE RECOMBINASE PINE-RELATED"/>
    <property type="match status" value="1"/>
</dbReference>
<dbReference type="PROSITE" id="PS51736">
    <property type="entry name" value="RECOMBINASES_3"/>
    <property type="match status" value="1"/>
</dbReference>
<dbReference type="STRING" id="218672.SAMN04489759_101205"/>
<protein>
    <submittedName>
        <fullName evidence="4">Site-specific DNA recombinase</fullName>
    </submittedName>
</protein>
<organism evidence="4 5">
    <name type="scientific">Sulfitobacter delicatus</name>
    <dbReference type="NCBI Taxonomy" id="218672"/>
    <lineage>
        <taxon>Bacteria</taxon>
        <taxon>Pseudomonadati</taxon>
        <taxon>Pseudomonadota</taxon>
        <taxon>Alphaproteobacteria</taxon>
        <taxon>Rhodobacterales</taxon>
        <taxon>Roseobacteraceae</taxon>
        <taxon>Sulfitobacter</taxon>
    </lineage>
</organism>
<dbReference type="InterPro" id="IPR050639">
    <property type="entry name" value="SSR_resolvase"/>
</dbReference>
<dbReference type="AlphaFoldDB" id="A0A1G7HT44"/>
<dbReference type="InterPro" id="IPR036162">
    <property type="entry name" value="Resolvase-like_N_sf"/>
</dbReference>
<dbReference type="GO" id="GO:0003677">
    <property type="term" value="F:DNA binding"/>
    <property type="evidence" value="ECO:0007669"/>
    <property type="project" value="UniProtKB-KW"/>
</dbReference>
<evidence type="ECO:0000256" key="2">
    <source>
        <dbReference type="ARBA" id="ARBA00023172"/>
    </source>
</evidence>
<reference evidence="5" key="1">
    <citation type="submission" date="2016-10" db="EMBL/GenBank/DDBJ databases">
        <authorList>
            <person name="Varghese N."/>
            <person name="Submissions S."/>
        </authorList>
    </citation>
    <scope>NUCLEOTIDE SEQUENCE [LARGE SCALE GENOMIC DNA]</scope>
    <source>
        <strain evidence="5">DSM 16477</strain>
    </source>
</reference>
<evidence type="ECO:0000313" key="4">
    <source>
        <dbReference type="EMBL" id="SDF03199.1"/>
    </source>
</evidence>
<dbReference type="RefSeq" id="WP_093738269.1">
    <property type="nucleotide sequence ID" value="NZ_FNBP01000001.1"/>
</dbReference>
<dbReference type="PANTHER" id="PTHR30461">
    <property type="entry name" value="DNA-INVERTASE FROM LAMBDOID PROPHAGE"/>
    <property type="match status" value="1"/>
</dbReference>
<evidence type="ECO:0000313" key="5">
    <source>
        <dbReference type="Proteomes" id="UP000199399"/>
    </source>
</evidence>
<dbReference type="Pfam" id="PF00239">
    <property type="entry name" value="Resolvase"/>
    <property type="match status" value="1"/>
</dbReference>
<dbReference type="Proteomes" id="UP000199399">
    <property type="component" value="Unassembled WGS sequence"/>
</dbReference>
<evidence type="ECO:0000256" key="1">
    <source>
        <dbReference type="ARBA" id="ARBA00023125"/>
    </source>
</evidence>
<dbReference type="InterPro" id="IPR006119">
    <property type="entry name" value="Resolv_N"/>
</dbReference>
<name>A0A1G7HT44_9RHOB</name>
<gene>
    <name evidence="4" type="ORF">SAMN04489759_101205</name>
</gene>
<accession>A0A1G7HT44</accession>
<dbReference type="CDD" id="cd03768">
    <property type="entry name" value="SR_ResInv"/>
    <property type="match status" value="1"/>
</dbReference>
<evidence type="ECO:0000259" key="3">
    <source>
        <dbReference type="PROSITE" id="PS51736"/>
    </source>
</evidence>